<sequence length="223" mass="26605">MDTKRKRKNSILPSSVKQGIIANYSNFVERSEKKPHKVELEVKFPSKSKTITRLQKEFLTLLKSVKKRKRARAEMHPHWLLIREMSQELLKPLNKLKQKRNEAKDKMIKEINSPKFTKIVTSDELTKYKNNASFATSEYESFIKTNKYLKGNKKINREQAIRNTRRQIESMFTEEFTLDPVRHDCYRKMKREYFNRPPASVNNAKVNAIKYFKSIEKEIYNKI</sequence>
<reference evidence="1 2" key="1">
    <citation type="submission" date="2017-07" db="EMBL/GenBank/DDBJ databases">
        <title>Leptospira spp. isolated from tropical soils.</title>
        <authorList>
            <person name="Thibeaux R."/>
            <person name="Iraola G."/>
            <person name="Ferres I."/>
            <person name="Bierque E."/>
            <person name="Girault D."/>
            <person name="Soupe-Gilbert M.-E."/>
            <person name="Picardeau M."/>
            <person name="Goarant C."/>
        </authorList>
    </citation>
    <scope>NUCLEOTIDE SEQUENCE [LARGE SCALE GENOMIC DNA]</scope>
    <source>
        <strain evidence="1 2">FH4-C-A2</strain>
    </source>
</reference>
<protein>
    <submittedName>
        <fullName evidence="1">Uncharacterized protein</fullName>
    </submittedName>
</protein>
<dbReference type="AlphaFoldDB" id="A0A2M9Y7M6"/>
<evidence type="ECO:0000313" key="1">
    <source>
        <dbReference type="EMBL" id="PJZ47557.1"/>
    </source>
</evidence>
<accession>A0A2M9Y7M6</accession>
<comment type="caution">
    <text evidence="1">The sequence shown here is derived from an EMBL/GenBank/DDBJ whole genome shotgun (WGS) entry which is preliminary data.</text>
</comment>
<dbReference type="Proteomes" id="UP000231926">
    <property type="component" value="Unassembled WGS sequence"/>
</dbReference>
<name>A0A2M9Y7M6_9LEPT</name>
<proteinExistence type="predicted"/>
<evidence type="ECO:0000313" key="2">
    <source>
        <dbReference type="Proteomes" id="UP000231926"/>
    </source>
</evidence>
<keyword evidence="2" id="KW-1185">Reference proteome</keyword>
<organism evidence="1 2">
    <name type="scientific">Leptospira saintgironsiae</name>
    <dbReference type="NCBI Taxonomy" id="2023183"/>
    <lineage>
        <taxon>Bacteria</taxon>
        <taxon>Pseudomonadati</taxon>
        <taxon>Spirochaetota</taxon>
        <taxon>Spirochaetia</taxon>
        <taxon>Leptospirales</taxon>
        <taxon>Leptospiraceae</taxon>
        <taxon>Leptospira</taxon>
    </lineage>
</organism>
<dbReference type="EMBL" id="NPDR01000016">
    <property type="protein sequence ID" value="PJZ47557.1"/>
    <property type="molecule type" value="Genomic_DNA"/>
</dbReference>
<gene>
    <name evidence="1" type="ORF">CH362_18625</name>
</gene>